<keyword evidence="5" id="KW-1185">Reference proteome</keyword>
<gene>
    <name evidence="4" type="ORF">LQ564_17110</name>
</gene>
<dbReference type="InterPro" id="IPR036641">
    <property type="entry name" value="HPT_dom_sf"/>
</dbReference>
<feature type="domain" description="HPt" evidence="3">
    <location>
        <begin position="17"/>
        <end position="109"/>
    </location>
</feature>
<feature type="modified residue" description="Phosphohistidine" evidence="2">
    <location>
        <position position="56"/>
    </location>
</feature>
<dbReference type="Proteomes" id="UP001179361">
    <property type="component" value="Unassembled WGS sequence"/>
</dbReference>
<dbReference type="InterPro" id="IPR008207">
    <property type="entry name" value="Sig_transdc_His_kin_Hpt_dom"/>
</dbReference>
<dbReference type="EMBL" id="JAJNOC010000005">
    <property type="protein sequence ID" value="MCD2518032.1"/>
    <property type="molecule type" value="Genomic_DNA"/>
</dbReference>
<accession>A0ABS8QAF5</accession>
<comment type="caution">
    <text evidence="4">The sequence shown here is derived from an EMBL/GenBank/DDBJ whole genome shotgun (WGS) entry which is preliminary data.</text>
</comment>
<proteinExistence type="predicted"/>
<name>A0ABS8QAF5_9BURK</name>
<organism evidence="4 5">
    <name type="scientific">Massilia phyllostachyos</name>
    <dbReference type="NCBI Taxonomy" id="2898585"/>
    <lineage>
        <taxon>Bacteria</taxon>
        <taxon>Pseudomonadati</taxon>
        <taxon>Pseudomonadota</taxon>
        <taxon>Betaproteobacteria</taxon>
        <taxon>Burkholderiales</taxon>
        <taxon>Oxalobacteraceae</taxon>
        <taxon>Telluria group</taxon>
        <taxon>Massilia</taxon>
    </lineage>
</organism>
<keyword evidence="1" id="KW-0902">Two-component regulatory system</keyword>
<keyword evidence="2" id="KW-0597">Phosphoprotein</keyword>
<evidence type="ECO:0000256" key="1">
    <source>
        <dbReference type="ARBA" id="ARBA00023012"/>
    </source>
</evidence>
<dbReference type="SUPFAM" id="SSF47226">
    <property type="entry name" value="Histidine-containing phosphotransfer domain, HPT domain"/>
    <property type="match status" value="1"/>
</dbReference>
<dbReference type="Pfam" id="PF01627">
    <property type="entry name" value="Hpt"/>
    <property type="match status" value="1"/>
</dbReference>
<evidence type="ECO:0000313" key="5">
    <source>
        <dbReference type="Proteomes" id="UP001179361"/>
    </source>
</evidence>
<protein>
    <submittedName>
        <fullName evidence="4">Hpt domain-containing protein</fullName>
    </submittedName>
</protein>
<dbReference type="Gene3D" id="1.20.120.160">
    <property type="entry name" value="HPT domain"/>
    <property type="match status" value="1"/>
</dbReference>
<evidence type="ECO:0000256" key="2">
    <source>
        <dbReference type="PROSITE-ProRule" id="PRU00110"/>
    </source>
</evidence>
<reference evidence="4" key="1">
    <citation type="submission" date="2021-11" db="EMBL/GenBank/DDBJ databases">
        <title>The complete genome of Massilia sp sp. G4R7.</title>
        <authorList>
            <person name="Liu L."/>
            <person name="Yue J."/>
            <person name="Yuan J."/>
            <person name="Yang F."/>
            <person name="Li L."/>
        </authorList>
    </citation>
    <scope>NUCLEOTIDE SEQUENCE</scope>
    <source>
        <strain evidence="4">G4R7</strain>
    </source>
</reference>
<dbReference type="PROSITE" id="PS50894">
    <property type="entry name" value="HPT"/>
    <property type="match status" value="1"/>
</dbReference>
<sequence length="197" mass="20477">MAPAVDIAAGLERMMGDRAMYERVLARFRTDYRDAVGRIRTALAGGDTVLAQRLAHTLKGAAAMIEADGLRQGALALETALRAGGALDAAMLARLEAELKRVMAQLDALPAAPALPQAAPAPAPALDGAELAQLCRLLDLGDSAAQDLIEEHGAGLRTLLGAARMAQLQAAMACFDFEGALHMLRPALAGRADELSG</sequence>
<dbReference type="RefSeq" id="WP_231059317.1">
    <property type="nucleotide sequence ID" value="NZ_JAJNOC010000005.1"/>
</dbReference>
<evidence type="ECO:0000313" key="4">
    <source>
        <dbReference type="EMBL" id="MCD2518032.1"/>
    </source>
</evidence>
<evidence type="ECO:0000259" key="3">
    <source>
        <dbReference type="PROSITE" id="PS50894"/>
    </source>
</evidence>